<protein>
    <recommendedName>
        <fullName evidence="3">Response regulatory domain-containing protein</fullName>
    </recommendedName>
</protein>
<dbReference type="SUPFAM" id="SSF52172">
    <property type="entry name" value="CheY-like"/>
    <property type="match status" value="1"/>
</dbReference>
<evidence type="ECO:0008006" key="3">
    <source>
        <dbReference type="Google" id="ProtNLM"/>
    </source>
</evidence>
<name>A0ABN7RI65_9BACT</name>
<dbReference type="EMBL" id="CAJRAU010000012">
    <property type="protein sequence ID" value="CAG5074610.1"/>
    <property type="molecule type" value="Genomic_DNA"/>
</dbReference>
<organism evidence="1 2">
    <name type="scientific">Dyadobacter linearis</name>
    <dbReference type="NCBI Taxonomy" id="2823330"/>
    <lineage>
        <taxon>Bacteria</taxon>
        <taxon>Pseudomonadati</taxon>
        <taxon>Bacteroidota</taxon>
        <taxon>Cytophagia</taxon>
        <taxon>Cytophagales</taxon>
        <taxon>Spirosomataceae</taxon>
        <taxon>Dyadobacter</taxon>
    </lineage>
</organism>
<accession>A0ABN7RI65</accession>
<sequence length="157" mass="18238">MGNSKKNTRVLVFDTQPASRLGITLMLKKMKIEVDVVETGNYVQRDRYLKDEKFNILIFGVNRPADFFIKNIPAQRTRCIFMYDFPVQSQAVNQLISGFGGCISKQVNFEQFQKCIQEVSDDRFYVCPYTKAFIKGEYIALVEKIYSYQTLLEKISN</sequence>
<dbReference type="Gene3D" id="3.40.50.2300">
    <property type="match status" value="1"/>
</dbReference>
<reference evidence="1 2" key="1">
    <citation type="submission" date="2021-04" db="EMBL/GenBank/DDBJ databases">
        <authorList>
            <person name="Rodrigo-Torres L."/>
            <person name="Arahal R. D."/>
            <person name="Lucena T."/>
        </authorList>
    </citation>
    <scope>NUCLEOTIDE SEQUENCE [LARGE SCALE GENOMIC DNA]</scope>
    <source>
        <strain evidence="1 2">CECT 9623</strain>
    </source>
</reference>
<proteinExistence type="predicted"/>
<dbReference type="Proteomes" id="UP000679725">
    <property type="component" value="Unassembled WGS sequence"/>
</dbReference>
<dbReference type="InterPro" id="IPR011006">
    <property type="entry name" value="CheY-like_superfamily"/>
</dbReference>
<evidence type="ECO:0000313" key="1">
    <source>
        <dbReference type="EMBL" id="CAG5074610.1"/>
    </source>
</evidence>
<comment type="caution">
    <text evidence="1">The sequence shown here is derived from an EMBL/GenBank/DDBJ whole genome shotgun (WGS) entry which is preliminary data.</text>
</comment>
<gene>
    <name evidence="1" type="ORF">DYBT9623_05297</name>
</gene>
<evidence type="ECO:0000313" key="2">
    <source>
        <dbReference type="Proteomes" id="UP000679725"/>
    </source>
</evidence>
<keyword evidence="2" id="KW-1185">Reference proteome</keyword>